<evidence type="ECO:0000313" key="2">
    <source>
        <dbReference type="Proteomes" id="UP000045824"/>
    </source>
</evidence>
<dbReference type="Proteomes" id="UP000045824">
    <property type="component" value="Unassembled WGS sequence"/>
</dbReference>
<organism evidence="1 2">
    <name type="scientific">Yersinia kristensenii</name>
    <dbReference type="NCBI Taxonomy" id="28152"/>
    <lineage>
        <taxon>Bacteria</taxon>
        <taxon>Pseudomonadati</taxon>
        <taxon>Pseudomonadota</taxon>
        <taxon>Gammaproteobacteria</taxon>
        <taxon>Enterobacterales</taxon>
        <taxon>Yersiniaceae</taxon>
        <taxon>Yersinia</taxon>
    </lineage>
</organism>
<reference evidence="1 2" key="1">
    <citation type="submission" date="2015-03" db="EMBL/GenBank/DDBJ databases">
        <authorList>
            <person name="Murphy D."/>
        </authorList>
    </citation>
    <scope>NUCLEOTIDE SEQUENCE [LARGE SCALE GENOMIC DNA]</scope>
    <source>
        <strain evidence="1 2">FCF326</strain>
    </source>
</reference>
<proteinExistence type="predicted"/>
<keyword evidence="1" id="KW-0489">Methyltransferase</keyword>
<keyword evidence="1" id="KW-0808">Transferase</keyword>
<dbReference type="EMBL" id="CPYI01000003">
    <property type="protein sequence ID" value="CNE41610.1"/>
    <property type="molecule type" value="Genomic_DNA"/>
</dbReference>
<accession>A0A0T9KYH1</accession>
<dbReference type="AlphaFoldDB" id="A0A0T9KYH1"/>
<dbReference type="EC" id="2.1.1.38" evidence="1"/>
<dbReference type="GO" id="GO:0030739">
    <property type="term" value="F:O-demethylpuromycin O-methyltransferase activity"/>
    <property type="evidence" value="ECO:0007669"/>
    <property type="project" value="UniProtKB-EC"/>
</dbReference>
<gene>
    <name evidence="1" type="ORF">ERS008491_01228</name>
</gene>
<dbReference type="GO" id="GO:0032259">
    <property type="term" value="P:methylation"/>
    <property type="evidence" value="ECO:0007669"/>
    <property type="project" value="UniProtKB-KW"/>
</dbReference>
<name>A0A0T9KYH1_YERKR</name>
<protein>
    <submittedName>
        <fullName evidence="1">Putative O-methyltransferase</fullName>
        <ecNumber evidence="1">2.1.1.38</ecNumber>
    </submittedName>
</protein>
<evidence type="ECO:0000313" key="1">
    <source>
        <dbReference type="EMBL" id="CNE41610.1"/>
    </source>
</evidence>
<sequence>MNNNNQLKNENDTAALYLLEQAMALLFKPHCVLQLF</sequence>